<proteinExistence type="predicted"/>
<keyword evidence="8" id="KW-1185">Reference proteome</keyword>
<feature type="transmembrane region" description="Helical" evidence="6">
    <location>
        <begin position="197"/>
        <end position="219"/>
    </location>
</feature>
<evidence type="ECO:0000256" key="3">
    <source>
        <dbReference type="ARBA" id="ARBA00022692"/>
    </source>
</evidence>
<dbReference type="NCBIfam" id="TIGR01197">
    <property type="entry name" value="nramp"/>
    <property type="match status" value="1"/>
</dbReference>
<evidence type="ECO:0000256" key="4">
    <source>
        <dbReference type="ARBA" id="ARBA00022989"/>
    </source>
</evidence>
<dbReference type="NCBIfam" id="NF001923">
    <property type="entry name" value="PRK00701.1"/>
    <property type="match status" value="1"/>
</dbReference>
<dbReference type="PRINTS" id="PR00447">
    <property type="entry name" value="NATRESASSCMP"/>
</dbReference>
<evidence type="ECO:0000256" key="6">
    <source>
        <dbReference type="SAM" id="Phobius"/>
    </source>
</evidence>
<feature type="transmembrane region" description="Helical" evidence="6">
    <location>
        <begin position="240"/>
        <end position="265"/>
    </location>
</feature>
<dbReference type="Pfam" id="PF01566">
    <property type="entry name" value="Nramp"/>
    <property type="match status" value="1"/>
</dbReference>
<dbReference type="GO" id="GO:0005384">
    <property type="term" value="F:manganese ion transmembrane transporter activity"/>
    <property type="evidence" value="ECO:0007669"/>
    <property type="project" value="TreeGrafter"/>
</dbReference>
<keyword evidence="4 6" id="KW-1133">Transmembrane helix</keyword>
<dbReference type="NCBIfam" id="NF037982">
    <property type="entry name" value="Nramp_1"/>
    <property type="match status" value="1"/>
</dbReference>
<dbReference type="Proteomes" id="UP000682308">
    <property type="component" value="Unassembled WGS sequence"/>
</dbReference>
<evidence type="ECO:0000256" key="2">
    <source>
        <dbReference type="ARBA" id="ARBA00022448"/>
    </source>
</evidence>
<dbReference type="GO" id="GO:0015086">
    <property type="term" value="F:cadmium ion transmembrane transporter activity"/>
    <property type="evidence" value="ECO:0007669"/>
    <property type="project" value="TreeGrafter"/>
</dbReference>
<gene>
    <name evidence="7" type="ORF">KEF29_23650</name>
</gene>
<dbReference type="InterPro" id="IPR001046">
    <property type="entry name" value="NRAMP_fam"/>
</dbReference>
<comment type="caution">
    <text evidence="7">The sequence shown here is derived from an EMBL/GenBank/DDBJ whole genome shotgun (WGS) entry which is preliminary data.</text>
</comment>
<feature type="transmembrane region" description="Helical" evidence="6">
    <location>
        <begin position="352"/>
        <end position="371"/>
    </location>
</feature>
<feature type="transmembrane region" description="Helical" evidence="6">
    <location>
        <begin position="157"/>
        <end position="177"/>
    </location>
</feature>
<feature type="transmembrane region" description="Helical" evidence="6">
    <location>
        <begin position="126"/>
        <end position="145"/>
    </location>
</feature>
<evidence type="ECO:0000313" key="8">
    <source>
        <dbReference type="Proteomes" id="UP000682308"/>
    </source>
</evidence>
<sequence length="412" mass="43168">MTATDTERIPAARRHAATVRALGPAFVAAVAYVDPGNFATNIESGSRYGYTLLWVVIAAGLAAMPVQYLSAKLGIVTGRSLPGACRERFGPTTNRLLWVQAEVMAMATDLAEFMGAAIALDLLFGMPPTAAVCVTAVISFGMLGVQRRRRRRFELTIVLMLLLLLAGFGYLILRSGLDIAGAASGLAPSSPDNRATLLALGIVGATVMPHAIYLHSALVRHRAPRTAYGSPKRALREERNDVLVALSLAGMINASMLLVAAGAFHNSGLGDVSALSQAHASLLESIGTMAATVFALALLVAGLSSSGIGTLAGQIVMEGFVGARIPLLVRRTLTMLPAIGIAVAGWDPTEALILSQVLLSFGVAPALIPLVMITSDRRVMGGYVNRPRATAGYALLAGGIILLNCYLLWQQV</sequence>
<evidence type="ECO:0000313" key="7">
    <source>
        <dbReference type="EMBL" id="MBR8641355.1"/>
    </source>
</evidence>
<protein>
    <submittedName>
        <fullName evidence="7">Nramp family divalent metal transporter</fullName>
    </submittedName>
</protein>
<evidence type="ECO:0000256" key="5">
    <source>
        <dbReference type="ARBA" id="ARBA00023136"/>
    </source>
</evidence>
<keyword evidence="2" id="KW-0813">Transport</keyword>
<dbReference type="EMBL" id="JAGTPG010000002">
    <property type="protein sequence ID" value="MBR8641355.1"/>
    <property type="molecule type" value="Genomic_DNA"/>
</dbReference>
<comment type="subcellular location">
    <subcellularLocation>
        <location evidence="1">Membrane</location>
        <topology evidence="1">Multi-pass membrane protein</topology>
    </subcellularLocation>
</comment>
<evidence type="ECO:0000256" key="1">
    <source>
        <dbReference type="ARBA" id="ARBA00004141"/>
    </source>
</evidence>
<name>A0A941J3J7_9ACTN</name>
<keyword evidence="5 6" id="KW-0472">Membrane</keyword>
<dbReference type="PANTHER" id="PTHR11706">
    <property type="entry name" value="SOLUTE CARRIER PROTEIN FAMILY 11 MEMBER"/>
    <property type="match status" value="1"/>
</dbReference>
<dbReference type="AlphaFoldDB" id="A0A941J3J7"/>
<keyword evidence="3 6" id="KW-0812">Transmembrane</keyword>
<organism evidence="7 8">
    <name type="scientific">Streptomyces tuirus</name>
    <dbReference type="NCBI Taxonomy" id="68278"/>
    <lineage>
        <taxon>Bacteria</taxon>
        <taxon>Bacillati</taxon>
        <taxon>Actinomycetota</taxon>
        <taxon>Actinomycetes</taxon>
        <taxon>Kitasatosporales</taxon>
        <taxon>Streptomycetaceae</taxon>
        <taxon>Streptomyces</taxon>
    </lineage>
</organism>
<feature type="transmembrane region" description="Helical" evidence="6">
    <location>
        <begin position="48"/>
        <end position="69"/>
    </location>
</feature>
<dbReference type="PANTHER" id="PTHR11706:SF33">
    <property type="entry name" value="NATURAL RESISTANCE-ASSOCIATED MACROPHAGE PROTEIN 2"/>
    <property type="match status" value="1"/>
</dbReference>
<dbReference type="GO" id="GO:0034755">
    <property type="term" value="P:iron ion transmembrane transport"/>
    <property type="evidence" value="ECO:0007669"/>
    <property type="project" value="TreeGrafter"/>
</dbReference>
<dbReference type="GO" id="GO:0005886">
    <property type="term" value="C:plasma membrane"/>
    <property type="evidence" value="ECO:0007669"/>
    <property type="project" value="TreeGrafter"/>
</dbReference>
<accession>A0A941J3J7</accession>
<reference evidence="7 8" key="1">
    <citation type="submission" date="2021-04" db="EMBL/GenBank/DDBJ databases">
        <title>Characterization of the biosynthetic gene cluster of new lipopeptides with antitumor activity in the genome of the marine Streptomyces PHM034.</title>
        <authorList>
            <person name="Ceniceros A."/>
            <person name="Canedo L."/>
            <person name="Mendez C."/>
            <person name="Olano C."/>
            <person name="Schleissner C."/>
            <person name="Cuevas C."/>
            <person name="De La Calle F."/>
            <person name="Salas J.A."/>
        </authorList>
    </citation>
    <scope>NUCLEOTIDE SEQUENCE [LARGE SCALE GENOMIC DNA]</scope>
    <source>
        <strain evidence="7 8">PHM034</strain>
    </source>
</reference>
<feature type="transmembrane region" description="Helical" evidence="6">
    <location>
        <begin position="391"/>
        <end position="409"/>
    </location>
</feature>
<feature type="transmembrane region" description="Helical" evidence="6">
    <location>
        <begin position="96"/>
        <end position="120"/>
    </location>
</feature>
<feature type="transmembrane region" description="Helical" evidence="6">
    <location>
        <begin position="328"/>
        <end position="346"/>
    </location>
</feature>
<feature type="transmembrane region" description="Helical" evidence="6">
    <location>
        <begin position="285"/>
        <end position="316"/>
    </location>
</feature>